<evidence type="ECO:0000256" key="13">
    <source>
        <dbReference type="ARBA" id="ARBA00025217"/>
    </source>
</evidence>
<keyword evidence="11 15" id="KW-0648">Protein biosynthesis</keyword>
<comment type="caution">
    <text evidence="20">The sequence shown here is derived from an EMBL/GenBank/DDBJ whole genome shotgun (WGS) entry which is preliminary data.</text>
</comment>
<feature type="active site" description="Proton donor/acceptor" evidence="16">
    <location>
        <position position="586"/>
    </location>
</feature>
<evidence type="ECO:0000256" key="3">
    <source>
        <dbReference type="ARBA" id="ARBA00007078"/>
    </source>
</evidence>
<dbReference type="Gene3D" id="1.10.730.10">
    <property type="entry name" value="Isoleucyl-tRNA Synthetase, Domain 1"/>
    <property type="match status" value="1"/>
</dbReference>
<dbReference type="HAMAP" id="MF_02003">
    <property type="entry name" value="Ile_tRNA_synth_type2"/>
    <property type="match status" value="1"/>
</dbReference>
<feature type="binding site" evidence="17">
    <location>
        <position position="559"/>
    </location>
    <ligand>
        <name>substrate</name>
    </ligand>
</feature>
<feature type="binding site" evidence="15">
    <location>
        <position position="814"/>
    </location>
    <ligand>
        <name>ATP</name>
        <dbReference type="ChEBI" id="CHEBI:30616"/>
    </ligand>
</feature>
<dbReference type="GO" id="GO:0000049">
    <property type="term" value="F:tRNA binding"/>
    <property type="evidence" value="ECO:0007669"/>
    <property type="project" value="InterPro"/>
</dbReference>
<keyword evidence="9 15" id="KW-0862">Zinc</keyword>
<evidence type="ECO:0000259" key="19">
    <source>
        <dbReference type="Pfam" id="PF08264"/>
    </source>
</evidence>
<comment type="function">
    <text evidence="13 15">Catalyzes the attachment of isoleucine to tRNA(Ile). As IleRS can inadvertently accommodate and process structurally similar amino acids such as valine, to avoid such errors it has two additional distinct tRNA(Ile)-dependent editing activities. One activity is designated as 'pretransfer' editing and involves the hydrolysis of activated Val-AMP. The other activity is designated 'posttransfer' editing and involves deacylation of mischarged Val-tRNA(Ile).</text>
</comment>
<dbReference type="Gene3D" id="3.40.50.1240">
    <property type="entry name" value="Phosphoglycerate mutase-like"/>
    <property type="match status" value="1"/>
</dbReference>
<keyword evidence="12 15" id="KW-0030">Aminoacyl-tRNA synthetase</keyword>
<dbReference type="PROSITE" id="PS00175">
    <property type="entry name" value="PG_MUTASE"/>
    <property type="match status" value="1"/>
</dbReference>
<dbReference type="InterPro" id="IPR002300">
    <property type="entry name" value="aa-tRNA-synth_Ia"/>
</dbReference>
<dbReference type="SUPFAM" id="SSF47323">
    <property type="entry name" value="Anticodon-binding domain of a subclass of class I aminoacyl-tRNA synthetases"/>
    <property type="match status" value="2"/>
</dbReference>
<comment type="subunit">
    <text evidence="4 15">Monomer.</text>
</comment>
<dbReference type="Gene3D" id="3.40.50.620">
    <property type="entry name" value="HUPs"/>
    <property type="match status" value="2"/>
</dbReference>
<dbReference type="FunFam" id="3.40.50.620:FF:000063">
    <property type="entry name" value="Isoleucine--tRNA ligase"/>
    <property type="match status" value="1"/>
</dbReference>
<gene>
    <name evidence="15" type="primary">ileS</name>
    <name evidence="20" type="ORF">CO002_00015</name>
</gene>
<keyword evidence="8 15" id="KW-0547">Nucleotide-binding</keyword>
<dbReference type="CDD" id="cd07961">
    <property type="entry name" value="Anticodon_Ia_Ile_ABEc"/>
    <property type="match status" value="1"/>
</dbReference>
<dbReference type="GO" id="GO:0008270">
    <property type="term" value="F:zinc ion binding"/>
    <property type="evidence" value="ECO:0007669"/>
    <property type="project" value="UniProtKB-UniRule"/>
</dbReference>
<name>A0A2M7IGZ4_9BACT</name>
<protein>
    <recommendedName>
        <fullName evidence="15">Isoleucine--tRNA ligase</fullName>
        <ecNumber evidence="15">6.1.1.5</ecNumber>
    </recommendedName>
    <alternativeName>
        <fullName evidence="15">Isoleucyl-tRNA synthetase</fullName>
        <shortName evidence="15">IleRS</shortName>
    </alternativeName>
</protein>
<comment type="catalytic activity">
    <reaction evidence="14 15">
        <text>tRNA(Ile) + L-isoleucine + ATP = L-isoleucyl-tRNA(Ile) + AMP + diphosphate</text>
        <dbReference type="Rhea" id="RHEA:11060"/>
        <dbReference type="Rhea" id="RHEA-COMP:9666"/>
        <dbReference type="Rhea" id="RHEA-COMP:9695"/>
        <dbReference type="ChEBI" id="CHEBI:30616"/>
        <dbReference type="ChEBI" id="CHEBI:33019"/>
        <dbReference type="ChEBI" id="CHEBI:58045"/>
        <dbReference type="ChEBI" id="CHEBI:78442"/>
        <dbReference type="ChEBI" id="CHEBI:78528"/>
        <dbReference type="ChEBI" id="CHEBI:456215"/>
        <dbReference type="EC" id="6.1.1.5"/>
    </reaction>
</comment>
<dbReference type="InterPro" id="IPR002301">
    <property type="entry name" value="Ile-tRNA-ligase"/>
</dbReference>
<keyword evidence="6 15" id="KW-0436">Ligase</keyword>
<dbReference type="Pfam" id="PF00300">
    <property type="entry name" value="His_Phos_1"/>
    <property type="match status" value="1"/>
</dbReference>
<dbReference type="SUPFAM" id="SSF52374">
    <property type="entry name" value="Nucleotidylyl transferase"/>
    <property type="match status" value="1"/>
</dbReference>
<dbReference type="GO" id="GO:0004822">
    <property type="term" value="F:isoleucine-tRNA ligase activity"/>
    <property type="evidence" value="ECO:0007669"/>
    <property type="project" value="UniProtKB-UniRule"/>
</dbReference>
<evidence type="ECO:0000256" key="8">
    <source>
        <dbReference type="ARBA" id="ARBA00022741"/>
    </source>
</evidence>
<dbReference type="InterPro" id="IPR013155">
    <property type="entry name" value="M/V/L/I-tRNA-synth_anticd-bd"/>
</dbReference>
<dbReference type="SUPFAM" id="SSF50677">
    <property type="entry name" value="ValRS/IleRS/LeuRS editing domain"/>
    <property type="match status" value="1"/>
</dbReference>
<comment type="subcellular location">
    <subcellularLocation>
        <location evidence="2 15">Cytoplasm</location>
    </subcellularLocation>
</comment>
<comment type="domain">
    <text evidence="15">IleRS has two distinct active sites: one for aminoacylation and one for editing. The misactivated valine is translocated from the active site to the editing site, which sterically excludes the correctly activated isoleucine. The single editing site contains two valyl binding pockets, one specific for each substrate (Val-AMP or Val-tRNA(Ile)).</text>
</comment>
<evidence type="ECO:0000256" key="6">
    <source>
        <dbReference type="ARBA" id="ARBA00022598"/>
    </source>
</evidence>
<evidence type="ECO:0000256" key="5">
    <source>
        <dbReference type="ARBA" id="ARBA00022490"/>
    </source>
</evidence>
<evidence type="ECO:0000256" key="10">
    <source>
        <dbReference type="ARBA" id="ARBA00022840"/>
    </source>
</evidence>
<dbReference type="CDD" id="cd07067">
    <property type="entry name" value="HP_PGM_like"/>
    <property type="match status" value="1"/>
</dbReference>
<dbReference type="GO" id="GO:0006428">
    <property type="term" value="P:isoleucyl-tRNA aminoacylation"/>
    <property type="evidence" value="ECO:0007669"/>
    <property type="project" value="UniProtKB-UniRule"/>
</dbReference>
<feature type="domain" description="Methionyl/Valyl/Leucyl/Isoleucyl-tRNA synthetase anticodon-binding" evidence="19">
    <location>
        <begin position="918"/>
        <end position="1071"/>
    </location>
</feature>
<dbReference type="GO" id="GO:0005524">
    <property type="term" value="F:ATP binding"/>
    <property type="evidence" value="ECO:0007669"/>
    <property type="project" value="UniProtKB-UniRule"/>
</dbReference>
<dbReference type="Pfam" id="PF08264">
    <property type="entry name" value="Anticodon_1"/>
    <property type="match status" value="1"/>
</dbReference>
<evidence type="ECO:0000256" key="16">
    <source>
        <dbReference type="PIRSR" id="PIRSR613078-1"/>
    </source>
</evidence>
<reference evidence="21" key="1">
    <citation type="submission" date="2017-09" db="EMBL/GenBank/DDBJ databases">
        <title>Depth-based differentiation of microbial function through sediment-hosted aquifers and enrichment of novel symbionts in the deep terrestrial subsurface.</title>
        <authorList>
            <person name="Probst A.J."/>
            <person name="Ladd B."/>
            <person name="Jarett J.K."/>
            <person name="Geller-Mcgrath D.E."/>
            <person name="Sieber C.M.K."/>
            <person name="Emerson J.B."/>
            <person name="Anantharaman K."/>
            <person name="Thomas B.C."/>
            <person name="Malmstrom R."/>
            <person name="Stieglmeier M."/>
            <person name="Klingl A."/>
            <person name="Woyke T."/>
            <person name="Ryan C.M."/>
            <person name="Banfield J.F."/>
        </authorList>
    </citation>
    <scope>NUCLEOTIDE SEQUENCE [LARGE SCALE GENOMIC DNA]</scope>
</reference>
<evidence type="ECO:0000259" key="18">
    <source>
        <dbReference type="Pfam" id="PF00133"/>
    </source>
</evidence>
<feature type="binding site" evidence="17">
    <location>
        <begin position="506"/>
        <end position="513"/>
    </location>
    <ligand>
        <name>substrate</name>
    </ligand>
</feature>
<dbReference type="InterPro" id="IPR001345">
    <property type="entry name" value="PG/BPGM_mutase_AS"/>
</dbReference>
<dbReference type="SMART" id="SM00855">
    <property type="entry name" value="PGAM"/>
    <property type="match status" value="1"/>
</dbReference>
<organism evidence="20 21">
    <name type="scientific">Candidatus Portnoybacteria bacterium CG_4_8_14_3_um_filter_44_10</name>
    <dbReference type="NCBI Taxonomy" id="1974802"/>
    <lineage>
        <taxon>Bacteria</taxon>
        <taxon>Candidatus Portnoyibacteriota</taxon>
    </lineage>
</organism>
<dbReference type="PANTHER" id="PTHR42780:SF1">
    <property type="entry name" value="ISOLEUCINE--TRNA LIGASE, CYTOPLASMIC"/>
    <property type="match status" value="1"/>
</dbReference>
<dbReference type="Pfam" id="PF19302">
    <property type="entry name" value="DUF5915"/>
    <property type="match status" value="1"/>
</dbReference>
<evidence type="ECO:0000256" key="1">
    <source>
        <dbReference type="ARBA" id="ARBA00001947"/>
    </source>
</evidence>
<evidence type="ECO:0000256" key="12">
    <source>
        <dbReference type="ARBA" id="ARBA00023146"/>
    </source>
</evidence>
<dbReference type="SUPFAM" id="SSF53254">
    <property type="entry name" value="Phosphoglycerate mutase-like"/>
    <property type="match status" value="1"/>
</dbReference>
<dbReference type="GO" id="GO:0005737">
    <property type="term" value="C:cytoplasm"/>
    <property type="evidence" value="ECO:0007669"/>
    <property type="project" value="UniProtKB-SubCell"/>
</dbReference>
<dbReference type="EC" id="6.1.1.5" evidence="15"/>
<evidence type="ECO:0000256" key="11">
    <source>
        <dbReference type="ARBA" id="ARBA00022917"/>
    </source>
</evidence>
<dbReference type="InterPro" id="IPR009080">
    <property type="entry name" value="tRNAsynth_Ia_anticodon-bd"/>
</dbReference>
<dbReference type="Proteomes" id="UP000231280">
    <property type="component" value="Unassembled WGS sequence"/>
</dbReference>
<proteinExistence type="inferred from homology"/>
<sequence length="1221" mass="140776">MNFSEIEQKILEFWKEKNIFEKSLRKNKGKKNFVFFEGPPTANGRPGIHHVEARSFKDVILRYKTMRGFFVDRKAGWDMHGLPVELQVEKELGLKNKKEIEEYGIEKFNQKCKESVWRYKDEWEKLTERIGFWLDIKNPYITYENYYIESVWSILKKIWDKKLIYKGFKVVPHCPRCVTTLSSHEVAQGYKIVKENSIYVKFPVKGEKDTYFLVWTTTPWTLPANAALAINPDVDYAKVNVSRRASRMVENMPNQPEEFVILAKNILKQEIRENEFFFLGLGLTIVDEFKGSELIGKKYEPLFKNPNQKETDLRVVAADFVSTDEGTGIVHIAPAYGVDDAEVGQKESLPVIHTVGPDGIVMSGLGIPGEGKFVKEADKDIIENLKNRNLLFAEKIYEHEYPFCWRCDSPLLYYAKESWFIKMENIRQRLVANNKKINWEPAYIKEGRFGEFIKEAKDWAISRERFWGTPLPVFKCQKCGRQELVGSLDELEKKTLKSDNKYFVMRHGQAESNLKNRIVSNIKTNHSPLTEKGKKEAFLTAKKLKNKKVDLIFSSDFLRTRQTAELVAETIGLDKKKIVFDKRIREINTGIFDGGSPEKYHNYFSSQLEKFSKIPPEGENLIQLKQRVMNFLEEIDSRYRGKNILIVCHEYTAWMMTTGAKGLIDEEAAKLNENKKDFIGTGQCRELDFVSLPHDGNFVLDLHRPYIDKIKLQCQCGGEMMREKDVLDVWLDSGTMPFSQWGYPNRRGSEKEFKDHYPADYIAEAIDQTRGWFYTLLATATLMEFCGVIKDGAPYKNVVCLGHVLDTQGKKMSKSKGNVVDPWEVCEKFGADTVRWYFYTVNSAGDPKKFDVKDLQDKNRKVFGTLYNSLVFFQTYADKKFRPACNALPARMTCVSMSGGRSNAGRPRGKFTAKNLLDKWIASRFNHLNEQVVGNLEKYDIVSAARLVEDFIDDLSNWYIRRSRGRFQQPKSLKEKDEASQTLYAVLLELSKLMAPFAPFTGEEIYRTLTTDYGLRTTAKRESVHLCDFPKPDKRLIDKKLEEQMKSAREIAAKGLALRMEAKIKIRQPLKELRFSAPGGSADGGKIYDLGREKELLELMKDELNVKSVVFDKNIKSETELDTEITPELKEEGMARELVRQIQNMRKDAGLVPSDIINIACQLTDAGLYEILKKWADYIKKETRAKGLESYKEGVKFDLEKEIDLGGGKIGVGIWRIKKDK</sequence>
<keyword evidence="7 15" id="KW-0479">Metal-binding</keyword>
<evidence type="ECO:0000256" key="7">
    <source>
        <dbReference type="ARBA" id="ARBA00022723"/>
    </source>
</evidence>
<dbReference type="Pfam" id="PF00133">
    <property type="entry name" value="tRNA-synt_1"/>
    <property type="match status" value="2"/>
</dbReference>
<comment type="similarity">
    <text evidence="3 15">Belongs to the class-I aminoacyl-tRNA synthetase family. IleS type 2 subfamily.</text>
</comment>
<dbReference type="InterPro" id="IPR013078">
    <property type="entry name" value="His_Pase_superF_clade-1"/>
</dbReference>
<feature type="domain" description="Aminoacyl-tRNA synthetase class Ia" evidence="18">
    <location>
        <begin position="9"/>
        <end position="501"/>
    </location>
</feature>
<dbReference type="GO" id="GO:0002161">
    <property type="term" value="F:aminoacyl-tRNA deacylase activity"/>
    <property type="evidence" value="ECO:0007669"/>
    <property type="project" value="InterPro"/>
</dbReference>
<evidence type="ECO:0000313" key="20">
    <source>
        <dbReference type="EMBL" id="PIW75806.1"/>
    </source>
</evidence>
<comment type="cofactor">
    <cofactor evidence="1 15">
        <name>Zn(2+)</name>
        <dbReference type="ChEBI" id="CHEBI:29105"/>
    </cofactor>
</comment>
<evidence type="ECO:0000256" key="17">
    <source>
        <dbReference type="PIRSR" id="PIRSR613078-2"/>
    </source>
</evidence>
<dbReference type="Gene3D" id="3.90.740.10">
    <property type="entry name" value="Valyl/Leucyl/Isoleucyl-tRNA synthetase, editing domain"/>
    <property type="match status" value="1"/>
</dbReference>
<keyword evidence="5 15" id="KW-0963">Cytoplasm</keyword>
<evidence type="ECO:0000256" key="15">
    <source>
        <dbReference type="HAMAP-Rule" id="MF_02003"/>
    </source>
</evidence>
<dbReference type="InterPro" id="IPR023586">
    <property type="entry name" value="Ile-tRNA-ligase_type2"/>
</dbReference>
<dbReference type="PRINTS" id="PR00984">
    <property type="entry name" value="TRNASYNTHILE"/>
</dbReference>
<evidence type="ECO:0000256" key="14">
    <source>
        <dbReference type="ARBA" id="ARBA00048359"/>
    </source>
</evidence>
<dbReference type="EMBL" id="PFGX01000001">
    <property type="protein sequence ID" value="PIW75806.1"/>
    <property type="molecule type" value="Genomic_DNA"/>
</dbReference>
<accession>A0A2M7IGZ4</accession>
<dbReference type="InterPro" id="IPR029033">
    <property type="entry name" value="His_PPase_superfam"/>
</dbReference>
<feature type="short sequence motif" description="'HIGH' region" evidence="15">
    <location>
        <begin position="40"/>
        <end position="50"/>
    </location>
</feature>
<evidence type="ECO:0000256" key="9">
    <source>
        <dbReference type="ARBA" id="ARBA00022833"/>
    </source>
</evidence>
<dbReference type="InterPro" id="IPR009008">
    <property type="entry name" value="Val/Leu/Ile-tRNA-synth_edit"/>
</dbReference>
<evidence type="ECO:0000256" key="2">
    <source>
        <dbReference type="ARBA" id="ARBA00004496"/>
    </source>
</evidence>
<dbReference type="AlphaFoldDB" id="A0A2M7IGZ4"/>
<evidence type="ECO:0000256" key="4">
    <source>
        <dbReference type="ARBA" id="ARBA00011245"/>
    </source>
</evidence>
<dbReference type="PANTHER" id="PTHR42780">
    <property type="entry name" value="SOLEUCYL-TRNA SYNTHETASE"/>
    <property type="match status" value="1"/>
</dbReference>
<dbReference type="InterPro" id="IPR033709">
    <property type="entry name" value="Anticodon_Ile_ABEc"/>
</dbReference>
<feature type="domain" description="Aminoacyl-tRNA synthetase class Ia" evidence="18">
    <location>
        <begin position="706"/>
        <end position="842"/>
    </location>
</feature>
<feature type="active site" description="Tele-phosphohistidine intermediate" evidence="16">
    <location>
        <position position="507"/>
    </location>
</feature>
<dbReference type="InterPro" id="IPR014729">
    <property type="entry name" value="Rossmann-like_a/b/a_fold"/>
</dbReference>
<feature type="short sequence motif" description="'KMSKS' region" evidence="15">
    <location>
        <begin position="811"/>
        <end position="815"/>
    </location>
</feature>
<evidence type="ECO:0000313" key="21">
    <source>
        <dbReference type="Proteomes" id="UP000231280"/>
    </source>
</evidence>
<keyword evidence="10 15" id="KW-0067">ATP-binding</keyword>